<protein>
    <recommendedName>
        <fullName evidence="7">Large ribosomal subunit protein mL54</fullName>
    </recommendedName>
</protein>
<organism evidence="9 10">
    <name type="scientific">Pseudovirgaria hyperparasitica</name>
    <dbReference type="NCBI Taxonomy" id="470096"/>
    <lineage>
        <taxon>Eukaryota</taxon>
        <taxon>Fungi</taxon>
        <taxon>Dikarya</taxon>
        <taxon>Ascomycota</taxon>
        <taxon>Pezizomycotina</taxon>
        <taxon>Dothideomycetes</taxon>
        <taxon>Dothideomycetes incertae sedis</taxon>
        <taxon>Acrospermales</taxon>
        <taxon>Acrospermaceae</taxon>
        <taxon>Pseudovirgaria</taxon>
    </lineage>
</organism>
<dbReference type="Proteomes" id="UP000799437">
    <property type="component" value="Unassembled WGS sequence"/>
</dbReference>
<evidence type="ECO:0000256" key="4">
    <source>
        <dbReference type="ARBA" id="ARBA00023128"/>
    </source>
</evidence>
<keyword evidence="10" id="KW-1185">Reference proteome</keyword>
<evidence type="ECO:0000256" key="1">
    <source>
        <dbReference type="ARBA" id="ARBA00004173"/>
    </source>
</evidence>
<gene>
    <name evidence="9" type="ORF">EJ05DRAFT_71621</name>
</gene>
<evidence type="ECO:0000313" key="9">
    <source>
        <dbReference type="EMBL" id="KAF2756652.1"/>
    </source>
</evidence>
<name>A0A6A6W165_9PEZI</name>
<dbReference type="AlphaFoldDB" id="A0A6A6W165"/>
<dbReference type="Pfam" id="PF08561">
    <property type="entry name" value="Ribosomal_L37"/>
    <property type="match status" value="1"/>
</dbReference>
<dbReference type="EMBL" id="ML996575">
    <property type="protein sequence ID" value="KAF2756652.1"/>
    <property type="molecule type" value="Genomic_DNA"/>
</dbReference>
<evidence type="ECO:0000256" key="6">
    <source>
        <dbReference type="ARBA" id="ARBA00033752"/>
    </source>
</evidence>
<evidence type="ECO:0000256" key="8">
    <source>
        <dbReference type="SAM" id="MobiDB-lite"/>
    </source>
</evidence>
<dbReference type="GO" id="GO:0003735">
    <property type="term" value="F:structural constituent of ribosome"/>
    <property type="evidence" value="ECO:0007669"/>
    <property type="project" value="TreeGrafter"/>
</dbReference>
<dbReference type="InterPro" id="IPR013870">
    <property type="entry name" value="Ribosomal_mL54"/>
</dbReference>
<reference evidence="9" key="1">
    <citation type="journal article" date="2020" name="Stud. Mycol.">
        <title>101 Dothideomycetes genomes: a test case for predicting lifestyles and emergence of pathogens.</title>
        <authorList>
            <person name="Haridas S."/>
            <person name="Albert R."/>
            <person name="Binder M."/>
            <person name="Bloem J."/>
            <person name="Labutti K."/>
            <person name="Salamov A."/>
            <person name="Andreopoulos B."/>
            <person name="Baker S."/>
            <person name="Barry K."/>
            <person name="Bills G."/>
            <person name="Bluhm B."/>
            <person name="Cannon C."/>
            <person name="Castanera R."/>
            <person name="Culley D."/>
            <person name="Daum C."/>
            <person name="Ezra D."/>
            <person name="Gonzalez J."/>
            <person name="Henrissat B."/>
            <person name="Kuo A."/>
            <person name="Liang C."/>
            <person name="Lipzen A."/>
            <person name="Lutzoni F."/>
            <person name="Magnuson J."/>
            <person name="Mondo S."/>
            <person name="Nolan M."/>
            <person name="Ohm R."/>
            <person name="Pangilinan J."/>
            <person name="Park H.-J."/>
            <person name="Ramirez L."/>
            <person name="Alfaro M."/>
            <person name="Sun H."/>
            <person name="Tritt A."/>
            <person name="Yoshinaga Y."/>
            <person name="Zwiers L.-H."/>
            <person name="Turgeon B."/>
            <person name="Goodwin S."/>
            <person name="Spatafora J."/>
            <person name="Crous P."/>
            <person name="Grigoriev I."/>
        </authorList>
    </citation>
    <scope>NUCLEOTIDE SEQUENCE</scope>
    <source>
        <strain evidence="9">CBS 121739</strain>
    </source>
</reference>
<comment type="subcellular location">
    <subcellularLocation>
        <location evidence="1">Mitochondrion</location>
    </subcellularLocation>
</comment>
<dbReference type="PANTHER" id="PTHR28595:SF1">
    <property type="entry name" value="LARGE RIBOSOMAL SUBUNIT PROTEIN ML54"/>
    <property type="match status" value="1"/>
</dbReference>
<keyword evidence="2" id="KW-0809">Transit peptide</keyword>
<keyword evidence="5" id="KW-0687">Ribonucleoprotein</keyword>
<evidence type="ECO:0000256" key="5">
    <source>
        <dbReference type="ARBA" id="ARBA00023274"/>
    </source>
</evidence>
<evidence type="ECO:0000256" key="7">
    <source>
        <dbReference type="ARBA" id="ARBA00035179"/>
    </source>
</evidence>
<evidence type="ECO:0000313" key="10">
    <source>
        <dbReference type="Proteomes" id="UP000799437"/>
    </source>
</evidence>
<feature type="compositionally biased region" description="Low complexity" evidence="8">
    <location>
        <begin position="35"/>
        <end position="67"/>
    </location>
</feature>
<keyword evidence="3" id="KW-0689">Ribosomal protein</keyword>
<feature type="compositionally biased region" description="Polar residues" evidence="8">
    <location>
        <begin position="76"/>
        <end position="86"/>
    </location>
</feature>
<dbReference type="GO" id="GO:0005762">
    <property type="term" value="C:mitochondrial large ribosomal subunit"/>
    <property type="evidence" value="ECO:0007669"/>
    <property type="project" value="TreeGrafter"/>
</dbReference>
<dbReference type="GeneID" id="54490973"/>
<feature type="region of interest" description="Disordered" evidence="8">
    <location>
        <begin position="35"/>
        <end position="86"/>
    </location>
</feature>
<dbReference type="RefSeq" id="XP_033599103.1">
    <property type="nucleotide sequence ID" value="XM_033749919.1"/>
</dbReference>
<evidence type="ECO:0000256" key="2">
    <source>
        <dbReference type="ARBA" id="ARBA00022946"/>
    </source>
</evidence>
<dbReference type="PANTHER" id="PTHR28595">
    <property type="entry name" value="39S RIBOSOMAL PROTEIN L54, MITOCHONDRIAL"/>
    <property type="match status" value="1"/>
</dbReference>
<accession>A0A6A6W165</accession>
<proteinExistence type="inferred from homology"/>
<sequence length="218" mass="23136">MICRQCLRASAGNLIPISSRTRVVSIRQTRALTSSPILTSPPTSSTATSSAQSLSATPPPSSANASADIKARPKPSSKTITRSTVPAGTPLKGLALMVNQPDPVAMEDREYPDWLWDVLTPKEKETAEGGSRGDEYLRSKKQRRAAAKIARREALANPEGVAPKIPIYEQSVDLPAGDGSVDGAVAAGLAREGLSAAMRDKRRAAIKETNMLKKMGAF</sequence>
<dbReference type="OrthoDB" id="10252718at2759"/>
<comment type="similarity">
    <text evidence="6">Belongs to the mitochondrion-specific ribosomal protein mL54 family.</text>
</comment>
<evidence type="ECO:0000256" key="3">
    <source>
        <dbReference type="ARBA" id="ARBA00022980"/>
    </source>
</evidence>
<keyword evidence="4" id="KW-0496">Mitochondrion</keyword>